<evidence type="ECO:0000256" key="9">
    <source>
        <dbReference type="SAM" id="MobiDB-lite"/>
    </source>
</evidence>
<feature type="binding site" evidence="6">
    <location>
        <position position="76"/>
    </location>
    <ligand>
        <name>Na(+)</name>
        <dbReference type="ChEBI" id="CHEBI:29101"/>
        <label>1</label>
    </ligand>
</feature>
<evidence type="ECO:0000313" key="12">
    <source>
        <dbReference type="Proteomes" id="UP000549394"/>
    </source>
</evidence>
<feature type="transmembrane region" description="Helical" evidence="10">
    <location>
        <begin position="292"/>
        <end position="309"/>
    </location>
</feature>
<feature type="disulfide bond" evidence="7">
    <location>
        <begin position="183"/>
        <end position="192"/>
    </location>
</feature>
<keyword evidence="5 10" id="KW-0472">Membrane</keyword>
<dbReference type="PROSITE" id="PS50267">
    <property type="entry name" value="NA_NEUROTRAN_SYMP_3"/>
    <property type="match status" value="1"/>
</dbReference>
<feature type="binding site" evidence="6">
    <location>
        <position position="449"/>
    </location>
    <ligand>
        <name>Na(+)</name>
        <dbReference type="ChEBI" id="CHEBI:29101"/>
        <label>1</label>
    </ligand>
</feature>
<dbReference type="EMBL" id="CAJFCJ010000002">
    <property type="protein sequence ID" value="CAD5112173.1"/>
    <property type="molecule type" value="Genomic_DNA"/>
</dbReference>
<feature type="transmembrane region" description="Helical" evidence="10">
    <location>
        <begin position="433"/>
        <end position="454"/>
    </location>
</feature>
<keyword evidence="7" id="KW-1015">Disulfide bond</keyword>
<dbReference type="PROSITE" id="PS00610">
    <property type="entry name" value="NA_NEUROTRAN_SYMP_1"/>
    <property type="match status" value="1"/>
</dbReference>
<keyword evidence="3 8" id="KW-0812">Transmembrane</keyword>
<keyword evidence="12" id="KW-1185">Reference proteome</keyword>
<dbReference type="InterPro" id="IPR000175">
    <property type="entry name" value="Na/ntran_symport"/>
</dbReference>
<feature type="compositionally biased region" description="Basic and acidic residues" evidence="9">
    <location>
        <begin position="647"/>
        <end position="660"/>
    </location>
</feature>
<keyword evidence="2 8" id="KW-0813">Transport</keyword>
<evidence type="ECO:0000256" key="2">
    <source>
        <dbReference type="ARBA" id="ARBA00022448"/>
    </source>
</evidence>
<feature type="transmembrane region" description="Helical" evidence="10">
    <location>
        <begin position="507"/>
        <end position="530"/>
    </location>
</feature>
<dbReference type="PANTHER" id="PTHR11616:SF240">
    <property type="entry name" value="BLOATED TUBULES, ISOFORM B-RELATED"/>
    <property type="match status" value="1"/>
</dbReference>
<sequence length="671" mass="75308">MTAVSTEDLAIRIDTLTNTVNRLSQNLEDSTLSKKLKVSKKPDGDSDSNSITFGEDENEERGNWSGRLDFLLSCLGYAVGLGNVWRFPYKCYQNGGGAFFIPYVIMLIFVGMPIFFLELSLGQFSSNGPLTCWKYSPMFTGVGWGMVIVSGFVGIYYNMIIAWSIYYLVASFTKLPGLPWDNCEQEWNSENCFEELKTCNGSEYYKNPNGTCYKTINGTQKRNGFWNLTAAEAAGIKKRFASEEYYYNKVLDISDGVDNLGGLKWELALCLLGAWVIVFLCLCKGVKSSGKVVYFTALFPYAVLVILFIRGMTLEGMKEGIKFYLTPDWDKLKKAKVWNDAANQIFFSLSASWGGLITLSSYNRFRNNLLKDTLIVSVGNCLTSVFAGFVIFSFLGYMAHKVDTDIDKVVDGGTGLAFVVYPFAVTQMPGPPVWAILFFLMLLTLGLDSQFALLETVTTAVMDRWPDKFDRKRKTYIILAVCVLFYLIGLFLCTNGGAYILELMDAYAGGWAVIIIGLCETISLTFIYGWSHFSNDISAMLGKKPWIWWRLCWSFMTPAILLFVLFFSWIDYSPAKFGDYEYPKYAEVIGFCITVVVVIPIPVYAIWRVLRSNGSCLEKLREAASPTEVWGPALNKHRLLAGYDPLPEKEKAPDTGKDMKGSGVDNYAFGN</sequence>
<dbReference type="SUPFAM" id="SSF161070">
    <property type="entry name" value="SNF-like"/>
    <property type="match status" value="1"/>
</dbReference>
<comment type="subcellular location">
    <subcellularLocation>
        <location evidence="1">Membrane</location>
        <topology evidence="1">Multi-pass membrane protein</topology>
    </subcellularLocation>
</comment>
<feature type="binding site" evidence="6">
    <location>
        <position position="448"/>
    </location>
    <ligand>
        <name>Na(+)</name>
        <dbReference type="ChEBI" id="CHEBI:29101"/>
        <label>1</label>
    </ligand>
</feature>
<evidence type="ECO:0000256" key="8">
    <source>
        <dbReference type="RuleBase" id="RU003732"/>
    </source>
</evidence>
<protein>
    <recommendedName>
        <fullName evidence="8">Transporter</fullName>
    </recommendedName>
</protein>
<gene>
    <name evidence="11" type="ORF">DGYR_LOCUS1365</name>
</gene>
<evidence type="ECO:0000256" key="1">
    <source>
        <dbReference type="ARBA" id="ARBA00004141"/>
    </source>
</evidence>
<feature type="transmembrane region" description="Helical" evidence="10">
    <location>
        <begin position="585"/>
        <end position="607"/>
    </location>
</feature>
<name>A0A7I8VA39_9ANNE</name>
<keyword evidence="6" id="KW-0479">Metal-binding</keyword>
<dbReference type="GO" id="GO:0015375">
    <property type="term" value="F:glycine:sodium symporter activity"/>
    <property type="evidence" value="ECO:0007669"/>
    <property type="project" value="TreeGrafter"/>
</dbReference>
<evidence type="ECO:0000256" key="5">
    <source>
        <dbReference type="ARBA" id="ARBA00023136"/>
    </source>
</evidence>
<feature type="binding site" evidence="6">
    <location>
        <position position="445"/>
    </location>
    <ligand>
        <name>Na(+)</name>
        <dbReference type="ChEBI" id="CHEBI:29101"/>
        <label>1</label>
    </ligand>
</feature>
<evidence type="ECO:0000256" key="7">
    <source>
        <dbReference type="PIRSR" id="PIRSR600175-2"/>
    </source>
</evidence>
<evidence type="ECO:0000256" key="6">
    <source>
        <dbReference type="PIRSR" id="PIRSR600175-1"/>
    </source>
</evidence>
<dbReference type="GO" id="GO:0005886">
    <property type="term" value="C:plasma membrane"/>
    <property type="evidence" value="ECO:0007669"/>
    <property type="project" value="TreeGrafter"/>
</dbReference>
<comment type="caution">
    <text evidence="11">The sequence shown here is derived from an EMBL/GenBank/DDBJ whole genome shotgun (WGS) entry which is preliminary data.</text>
</comment>
<dbReference type="Proteomes" id="UP000549394">
    <property type="component" value="Unassembled WGS sequence"/>
</dbReference>
<feature type="transmembrane region" description="Helical" evidence="10">
    <location>
        <begin position="265"/>
        <end position="283"/>
    </location>
</feature>
<dbReference type="PRINTS" id="PR00176">
    <property type="entry name" value="NANEUSMPORT"/>
</dbReference>
<reference evidence="11 12" key="1">
    <citation type="submission" date="2020-08" db="EMBL/GenBank/DDBJ databases">
        <authorList>
            <person name="Hejnol A."/>
        </authorList>
    </citation>
    <scope>NUCLEOTIDE SEQUENCE [LARGE SCALE GENOMIC DNA]</scope>
</reference>
<organism evidence="11 12">
    <name type="scientific">Dimorphilus gyrociliatus</name>
    <dbReference type="NCBI Taxonomy" id="2664684"/>
    <lineage>
        <taxon>Eukaryota</taxon>
        <taxon>Metazoa</taxon>
        <taxon>Spiralia</taxon>
        <taxon>Lophotrochozoa</taxon>
        <taxon>Annelida</taxon>
        <taxon>Polychaeta</taxon>
        <taxon>Polychaeta incertae sedis</taxon>
        <taxon>Dinophilidae</taxon>
        <taxon>Dimorphilus</taxon>
    </lineage>
</organism>
<feature type="binding site" evidence="6">
    <location>
        <position position="78"/>
    </location>
    <ligand>
        <name>Na(+)</name>
        <dbReference type="ChEBI" id="CHEBI:29101"/>
        <label>1</label>
    </ligand>
</feature>
<feature type="binding site" evidence="6">
    <location>
        <position position="348"/>
    </location>
    <ligand>
        <name>Na(+)</name>
        <dbReference type="ChEBI" id="CHEBI:29101"/>
        <label>1</label>
    </ligand>
</feature>
<proteinExistence type="inferred from homology"/>
<dbReference type="PANTHER" id="PTHR11616">
    <property type="entry name" value="SODIUM/CHLORIDE DEPENDENT TRANSPORTER"/>
    <property type="match status" value="1"/>
</dbReference>
<keyword evidence="6" id="KW-0915">Sodium</keyword>
<evidence type="ECO:0000256" key="3">
    <source>
        <dbReference type="ARBA" id="ARBA00022692"/>
    </source>
</evidence>
<evidence type="ECO:0000256" key="10">
    <source>
        <dbReference type="SAM" id="Phobius"/>
    </source>
</evidence>
<feature type="binding site" evidence="6">
    <location>
        <position position="83"/>
    </location>
    <ligand>
        <name>Na(+)</name>
        <dbReference type="ChEBI" id="CHEBI:29101"/>
        <label>1</label>
    </ligand>
</feature>
<dbReference type="Pfam" id="PF00209">
    <property type="entry name" value="SNF"/>
    <property type="match status" value="1"/>
</dbReference>
<feature type="transmembrane region" description="Helical" evidence="10">
    <location>
        <begin position="475"/>
        <end position="501"/>
    </location>
</feature>
<dbReference type="InterPro" id="IPR037272">
    <property type="entry name" value="SNS_sf"/>
</dbReference>
<evidence type="ECO:0000256" key="4">
    <source>
        <dbReference type="ARBA" id="ARBA00022989"/>
    </source>
</evidence>
<keyword evidence="4 10" id="KW-1133">Transmembrane helix</keyword>
<dbReference type="OrthoDB" id="6581954at2759"/>
<feature type="transmembrane region" description="Helical" evidence="10">
    <location>
        <begin position="341"/>
        <end position="362"/>
    </location>
</feature>
<accession>A0A7I8VA39</accession>
<feature type="binding site" evidence="6">
    <location>
        <position position="380"/>
    </location>
    <ligand>
        <name>Na(+)</name>
        <dbReference type="ChEBI" id="CHEBI:29101"/>
        <label>1</label>
    </ligand>
</feature>
<keyword evidence="8" id="KW-0769">Symport</keyword>
<feature type="binding site" evidence="6">
    <location>
        <position position="79"/>
    </location>
    <ligand>
        <name>Na(+)</name>
        <dbReference type="ChEBI" id="CHEBI:29101"/>
        <label>1</label>
    </ligand>
</feature>
<feature type="transmembrane region" description="Helical" evidence="10">
    <location>
        <begin position="551"/>
        <end position="570"/>
    </location>
</feature>
<dbReference type="GO" id="GO:0046872">
    <property type="term" value="F:metal ion binding"/>
    <property type="evidence" value="ECO:0007669"/>
    <property type="project" value="UniProtKB-KW"/>
</dbReference>
<dbReference type="AlphaFoldDB" id="A0A7I8VA39"/>
<feature type="transmembrane region" description="Helical" evidence="10">
    <location>
        <begin position="142"/>
        <end position="169"/>
    </location>
</feature>
<comment type="similarity">
    <text evidence="8">Belongs to the sodium:neurotransmitter symporter (SNF) (TC 2.A.22) family.</text>
</comment>
<evidence type="ECO:0000313" key="11">
    <source>
        <dbReference type="EMBL" id="CAD5112173.1"/>
    </source>
</evidence>
<feature type="region of interest" description="Disordered" evidence="9">
    <location>
        <begin position="647"/>
        <end position="671"/>
    </location>
</feature>
<feature type="transmembrane region" description="Helical" evidence="10">
    <location>
        <begin position="100"/>
        <end position="121"/>
    </location>
</feature>
<feature type="region of interest" description="Disordered" evidence="9">
    <location>
        <begin position="37"/>
        <end position="62"/>
    </location>
</feature>
<feature type="transmembrane region" description="Helical" evidence="10">
    <location>
        <begin position="374"/>
        <end position="399"/>
    </location>
</feature>
<feature type="transmembrane region" description="Helical" evidence="10">
    <location>
        <begin position="70"/>
        <end position="88"/>
    </location>
</feature>